<reference evidence="2" key="1">
    <citation type="submission" date="2021-09" db="EMBL/GenBank/DDBJ databases">
        <authorList>
            <consortium name="AG Swart"/>
            <person name="Singh M."/>
            <person name="Singh A."/>
            <person name="Seah K."/>
            <person name="Emmerich C."/>
        </authorList>
    </citation>
    <scope>NUCLEOTIDE SEQUENCE</scope>
    <source>
        <strain evidence="2">ATCC30299</strain>
    </source>
</reference>
<proteinExistence type="predicted"/>
<feature type="coiled-coil region" evidence="1">
    <location>
        <begin position="67"/>
        <end position="106"/>
    </location>
</feature>
<sequence length="528" mass="60979">MESPHCYIPDCSRRSDFKCSCLSSEVFSCTLHFGNHISSTDSSISHQFKKLYEKPNDETKKAAIAHLIQKMTKLKEYQREVVEKSNEKMQKICVELRKELNFVYEEIKKIKKYAAQIVNIKDIPVENAEPLYEILKYPSQGVAEKIEEIINGLPKVEQIDEPLLEPLNQSGQLYENASENNLSQKIKAQLWEISKLSNEIKEKTKIICENEQMIKNLTEENEKLKIDIKSRVSHDELSEVEANLKENRIKGQFAIESFSIEALQLVTPVEDSQSVIITNLSNSERFQIDLEIEETLSSQISVCMLPDLKLFFYGNCWEKKTFIFKSQKVYSGITFIFDLCASKANILEKGFDCCEAGCIYYSNKVYVFGGFNGESLSLARRYNLDLNKWSDLIEMPEPSTRVSCAMFQKAILLCGSYHTVLYRYEIINKAYVRLGLNLYEGSNKIVCVANERGYVIEMGYGIYESEFRDVRKWHVLGKCNLSSNFKIISHGILFEKSIFFHMFDDFDQALIEFNLESKKLENRGRIAI</sequence>
<keyword evidence="3" id="KW-1185">Reference proteome</keyword>
<protein>
    <submittedName>
        <fullName evidence="2">Uncharacterized protein</fullName>
    </submittedName>
</protein>
<gene>
    <name evidence="2" type="ORF">BSTOLATCC_MIC55969</name>
</gene>
<comment type="caution">
    <text evidence="2">The sequence shown here is derived from an EMBL/GenBank/DDBJ whole genome shotgun (WGS) entry which is preliminary data.</text>
</comment>
<dbReference type="SMART" id="SM00612">
    <property type="entry name" value="Kelch"/>
    <property type="match status" value="1"/>
</dbReference>
<dbReference type="SUPFAM" id="SSF50965">
    <property type="entry name" value="Galactose oxidase, central domain"/>
    <property type="match status" value="1"/>
</dbReference>
<evidence type="ECO:0000313" key="3">
    <source>
        <dbReference type="Proteomes" id="UP001162131"/>
    </source>
</evidence>
<evidence type="ECO:0000313" key="2">
    <source>
        <dbReference type="EMBL" id="CAG9332524.1"/>
    </source>
</evidence>
<accession>A0AAU9JZ24</accession>
<dbReference type="Pfam" id="PF01344">
    <property type="entry name" value="Kelch_1"/>
    <property type="match status" value="1"/>
</dbReference>
<dbReference type="Proteomes" id="UP001162131">
    <property type="component" value="Unassembled WGS sequence"/>
</dbReference>
<dbReference type="EMBL" id="CAJZBQ010000054">
    <property type="protein sequence ID" value="CAG9332524.1"/>
    <property type="molecule type" value="Genomic_DNA"/>
</dbReference>
<dbReference type="InterPro" id="IPR006652">
    <property type="entry name" value="Kelch_1"/>
</dbReference>
<evidence type="ECO:0000256" key="1">
    <source>
        <dbReference type="SAM" id="Coils"/>
    </source>
</evidence>
<dbReference type="InterPro" id="IPR011043">
    <property type="entry name" value="Gal_Oxase/kelch_b-propeller"/>
</dbReference>
<name>A0AAU9JZ24_9CILI</name>
<dbReference type="AlphaFoldDB" id="A0AAU9JZ24"/>
<keyword evidence="1" id="KW-0175">Coiled coil</keyword>
<dbReference type="Gene3D" id="2.120.10.80">
    <property type="entry name" value="Kelch-type beta propeller"/>
    <property type="match status" value="1"/>
</dbReference>
<dbReference type="InterPro" id="IPR015915">
    <property type="entry name" value="Kelch-typ_b-propeller"/>
</dbReference>
<organism evidence="2 3">
    <name type="scientific">Blepharisma stoltei</name>
    <dbReference type="NCBI Taxonomy" id="1481888"/>
    <lineage>
        <taxon>Eukaryota</taxon>
        <taxon>Sar</taxon>
        <taxon>Alveolata</taxon>
        <taxon>Ciliophora</taxon>
        <taxon>Postciliodesmatophora</taxon>
        <taxon>Heterotrichea</taxon>
        <taxon>Heterotrichida</taxon>
        <taxon>Blepharismidae</taxon>
        <taxon>Blepharisma</taxon>
    </lineage>
</organism>